<dbReference type="SUPFAM" id="SSF55874">
    <property type="entry name" value="ATPase domain of HSP90 chaperone/DNA topoisomerase II/histidine kinase"/>
    <property type="match status" value="1"/>
</dbReference>
<dbReference type="SMART" id="SM00387">
    <property type="entry name" value="HATPase_c"/>
    <property type="match status" value="1"/>
</dbReference>
<keyword evidence="3" id="KW-0597">Phosphoprotein</keyword>
<feature type="transmembrane region" description="Helical" evidence="8">
    <location>
        <begin position="288"/>
        <end position="307"/>
    </location>
</feature>
<evidence type="ECO:0000313" key="11">
    <source>
        <dbReference type="Proteomes" id="UP001210770"/>
    </source>
</evidence>
<dbReference type="InterPro" id="IPR011495">
    <property type="entry name" value="Sig_transdc_His_kin_sub2_dim/P"/>
</dbReference>
<evidence type="ECO:0000256" key="8">
    <source>
        <dbReference type="SAM" id="Phobius"/>
    </source>
</evidence>
<keyword evidence="6 10" id="KW-0418">Kinase</keyword>
<dbReference type="EC" id="2.7.13.3" evidence="2"/>
<gene>
    <name evidence="10" type="ORF">PL336_00690</name>
</gene>
<dbReference type="InterPro" id="IPR003594">
    <property type="entry name" value="HATPase_dom"/>
</dbReference>
<keyword evidence="8" id="KW-1133">Transmembrane helix</keyword>
<evidence type="ECO:0000256" key="7">
    <source>
        <dbReference type="ARBA" id="ARBA00022840"/>
    </source>
</evidence>
<dbReference type="GO" id="GO:0005524">
    <property type="term" value="F:ATP binding"/>
    <property type="evidence" value="ECO:0007669"/>
    <property type="project" value="UniProtKB-KW"/>
</dbReference>
<dbReference type="Proteomes" id="UP001210770">
    <property type="component" value="Chromosome"/>
</dbReference>
<feature type="transmembrane region" description="Helical" evidence="8">
    <location>
        <begin position="250"/>
        <end position="268"/>
    </location>
</feature>
<evidence type="ECO:0000256" key="5">
    <source>
        <dbReference type="ARBA" id="ARBA00022741"/>
    </source>
</evidence>
<comment type="catalytic activity">
    <reaction evidence="1">
        <text>ATP + protein L-histidine = ADP + protein N-phospho-L-histidine.</text>
        <dbReference type="EC" id="2.7.13.3"/>
    </reaction>
</comment>
<dbReference type="Gene3D" id="3.30.565.10">
    <property type="entry name" value="Histidine kinase-like ATPase, C-terminal domain"/>
    <property type="match status" value="1"/>
</dbReference>
<proteinExistence type="predicted"/>
<accession>A0AAX3LP67</accession>
<evidence type="ECO:0000256" key="1">
    <source>
        <dbReference type="ARBA" id="ARBA00000085"/>
    </source>
</evidence>
<feature type="transmembrane region" description="Helical" evidence="8">
    <location>
        <begin position="14"/>
        <end position="35"/>
    </location>
</feature>
<dbReference type="Gene3D" id="3.30.450.20">
    <property type="entry name" value="PAS domain"/>
    <property type="match status" value="2"/>
</dbReference>
<evidence type="ECO:0000256" key="2">
    <source>
        <dbReference type="ARBA" id="ARBA00012438"/>
    </source>
</evidence>
<dbReference type="EMBL" id="CP116423">
    <property type="protein sequence ID" value="WCE70401.1"/>
    <property type="molecule type" value="Genomic_DNA"/>
</dbReference>
<sequence length="574" mass="63583">MTSGFFSGDLMRGLTIRILLFLSLALLPIGLIAVVQTRQIADQSRQSAELSLIAVTEQASAAERRVIQEAFGAAEALTAIVRLRREDPEECTAFLREYKQASDIYSLVGFIGLDGQMTCSSTGQDHDFSQDENFQTLLENPVRRAMPVLQGAVSNQVVTLINAPVYEERELIGFMALSIPEDAINAIREPKSKHSSVAMMTLNKMGHILTTENGLEVAKTEYPSDVALSLLTTKEPNVFLSQNSDGQERAYVIVPIVPGTVFALSVWPSNTPFLDTGVSTRLSALLPIVMWLASLIVAFWALNRLAINHIRKLGRQMRRFALNRTLPRGTLGPSVPTELVEMESAFVGMAESILRDEATLEDSLRQKNILLKEVHHRVKNNLQLISSIMNMQIRQAKSEDARFVLRRLQDRILSLATVHKNLYQNDDLVRVNASELLREIVGQMLSVGLPSGSGVKVEQSFEPIKIDADDAAPLTLLVSEALTNALKYVSTVEHGKGFISLKLIQTGPEQAMLEVRNTIGNPEEVKSGTGLGSRLILAFTRQLNGQVEVETNDDIYQIRVNFHVPTDSKMIYDY</sequence>
<dbReference type="Pfam" id="PF07568">
    <property type="entry name" value="HisKA_2"/>
    <property type="match status" value="1"/>
</dbReference>
<evidence type="ECO:0000256" key="3">
    <source>
        <dbReference type="ARBA" id="ARBA00022553"/>
    </source>
</evidence>
<keyword evidence="8" id="KW-0812">Transmembrane</keyword>
<evidence type="ECO:0000256" key="6">
    <source>
        <dbReference type="ARBA" id="ARBA00022777"/>
    </source>
</evidence>
<dbReference type="AlphaFoldDB" id="A0AAX3LP67"/>
<dbReference type="GO" id="GO:0004673">
    <property type="term" value="F:protein histidine kinase activity"/>
    <property type="evidence" value="ECO:0007669"/>
    <property type="project" value="UniProtKB-EC"/>
</dbReference>
<dbReference type="PANTHER" id="PTHR41523:SF8">
    <property type="entry name" value="ETHYLENE RESPONSE SENSOR PROTEIN"/>
    <property type="match status" value="1"/>
</dbReference>
<evidence type="ECO:0000313" key="10">
    <source>
        <dbReference type="EMBL" id="WCE70401.1"/>
    </source>
</evidence>
<organism evidence="10 11">
    <name type="scientific">Sulfitobacter faviae</name>
    <dbReference type="NCBI Taxonomy" id="1775881"/>
    <lineage>
        <taxon>Bacteria</taxon>
        <taxon>Pseudomonadati</taxon>
        <taxon>Pseudomonadota</taxon>
        <taxon>Alphaproteobacteria</taxon>
        <taxon>Rhodobacterales</taxon>
        <taxon>Roseobacteraceae</taxon>
        <taxon>Sulfitobacter</taxon>
    </lineage>
</organism>
<dbReference type="RefSeq" id="WP_271688684.1">
    <property type="nucleotide sequence ID" value="NZ_CP116423.1"/>
</dbReference>
<evidence type="ECO:0000259" key="9">
    <source>
        <dbReference type="SMART" id="SM00387"/>
    </source>
</evidence>
<evidence type="ECO:0000256" key="4">
    <source>
        <dbReference type="ARBA" id="ARBA00022679"/>
    </source>
</evidence>
<dbReference type="PANTHER" id="PTHR41523">
    <property type="entry name" value="TWO-COMPONENT SYSTEM SENSOR PROTEIN"/>
    <property type="match status" value="1"/>
</dbReference>
<keyword evidence="5" id="KW-0547">Nucleotide-binding</keyword>
<feature type="domain" description="Histidine kinase/HSP90-like ATPase" evidence="9">
    <location>
        <begin position="469"/>
        <end position="568"/>
    </location>
</feature>
<keyword evidence="7" id="KW-0067">ATP-binding</keyword>
<name>A0AAX3LP67_9RHOB</name>
<dbReference type="InterPro" id="IPR036890">
    <property type="entry name" value="HATPase_C_sf"/>
</dbReference>
<keyword evidence="4" id="KW-0808">Transferase</keyword>
<keyword evidence="8" id="KW-0472">Membrane</keyword>
<reference evidence="10" key="1">
    <citation type="submission" date="2023-01" db="EMBL/GenBank/DDBJ databases">
        <title>Comparative genomic analysis of cold water coral derived Sulfitobacter faviae: insights into their metabolism and habitat adaptation.</title>
        <authorList>
            <person name="Guo Y."/>
            <person name="Lin S."/>
            <person name="Huang Z."/>
            <person name="Tang K."/>
            <person name="Wang X."/>
        </authorList>
    </citation>
    <scope>NUCLEOTIDE SEQUENCE</scope>
    <source>
        <strain evidence="10">SCSIO W_1865</strain>
    </source>
</reference>
<protein>
    <recommendedName>
        <fullName evidence="2">histidine kinase</fullName>
        <ecNumber evidence="2">2.7.13.3</ecNumber>
    </recommendedName>
</protein>